<keyword evidence="3" id="KW-1003">Cell membrane</keyword>
<feature type="transmembrane region" description="Helical" evidence="11">
    <location>
        <begin position="180"/>
        <end position="211"/>
    </location>
</feature>
<accession>A0A430FJP1</accession>
<evidence type="ECO:0000256" key="6">
    <source>
        <dbReference type="ARBA" id="ARBA00022741"/>
    </source>
</evidence>
<dbReference type="Proteomes" id="UP000287533">
    <property type="component" value="Unassembled WGS sequence"/>
</dbReference>
<comment type="similarity">
    <text evidence="10">Belongs to the ABC transporter superfamily. Siderophore-Fe(3+) uptake transporter (SIUT) (TC 3.A.1.21) family.</text>
</comment>
<keyword evidence="2" id="KW-0813">Transport</keyword>
<dbReference type="InterPro" id="IPR011527">
    <property type="entry name" value="ABC1_TM_dom"/>
</dbReference>
<proteinExistence type="inferred from homology"/>
<keyword evidence="8 11" id="KW-1133">Transmembrane helix</keyword>
<gene>
    <name evidence="14" type="ORF">D2E25_1077</name>
</gene>
<dbReference type="PROSITE" id="PS50893">
    <property type="entry name" value="ABC_TRANSPORTER_2"/>
    <property type="match status" value="1"/>
</dbReference>
<dbReference type="Pfam" id="PF00664">
    <property type="entry name" value="ABC_membrane"/>
    <property type="match status" value="1"/>
</dbReference>
<evidence type="ECO:0000256" key="4">
    <source>
        <dbReference type="ARBA" id="ARBA00022519"/>
    </source>
</evidence>
<evidence type="ECO:0000313" key="15">
    <source>
        <dbReference type="Proteomes" id="UP000287533"/>
    </source>
</evidence>
<evidence type="ECO:0000256" key="9">
    <source>
        <dbReference type="ARBA" id="ARBA00023136"/>
    </source>
</evidence>
<feature type="transmembrane region" description="Helical" evidence="11">
    <location>
        <begin position="57"/>
        <end position="82"/>
    </location>
</feature>
<dbReference type="PROSITE" id="PS50929">
    <property type="entry name" value="ABC_TM1F"/>
    <property type="match status" value="1"/>
</dbReference>
<evidence type="ECO:0000259" key="13">
    <source>
        <dbReference type="PROSITE" id="PS50929"/>
    </source>
</evidence>
<dbReference type="CDD" id="cd18542">
    <property type="entry name" value="ABC_6TM_YknU_like"/>
    <property type="match status" value="1"/>
</dbReference>
<keyword evidence="7 14" id="KW-0067">ATP-binding</keyword>
<feature type="transmembrane region" description="Helical" evidence="11">
    <location>
        <begin position="94"/>
        <end position="115"/>
    </location>
</feature>
<keyword evidence="4" id="KW-0997">Cell inner membrane</keyword>
<evidence type="ECO:0000256" key="3">
    <source>
        <dbReference type="ARBA" id="ARBA00022475"/>
    </source>
</evidence>
<dbReference type="InterPro" id="IPR003439">
    <property type="entry name" value="ABC_transporter-like_ATP-bd"/>
</dbReference>
<comment type="caution">
    <text evidence="14">The sequence shown here is derived from an EMBL/GenBank/DDBJ whole genome shotgun (WGS) entry which is preliminary data.</text>
</comment>
<keyword evidence="6" id="KW-0547">Nucleotide-binding</keyword>
<dbReference type="AlphaFoldDB" id="A0A430FJP1"/>
<dbReference type="FunFam" id="3.40.50.300:FF:000221">
    <property type="entry name" value="Multidrug ABC transporter ATP-binding protein"/>
    <property type="match status" value="1"/>
</dbReference>
<dbReference type="InterPro" id="IPR003593">
    <property type="entry name" value="AAA+_ATPase"/>
</dbReference>
<dbReference type="SUPFAM" id="SSF52540">
    <property type="entry name" value="P-loop containing nucleoside triphosphate hydrolases"/>
    <property type="match status" value="1"/>
</dbReference>
<feature type="domain" description="ABC transmembrane type-1" evidence="13">
    <location>
        <begin position="58"/>
        <end position="340"/>
    </location>
</feature>
<name>A0A430FJP1_9BIFI</name>
<evidence type="ECO:0000256" key="10">
    <source>
        <dbReference type="ARBA" id="ARBA00023455"/>
    </source>
</evidence>
<dbReference type="Gene3D" id="1.20.1560.10">
    <property type="entry name" value="ABC transporter type 1, transmembrane domain"/>
    <property type="match status" value="1"/>
</dbReference>
<protein>
    <submittedName>
        <fullName evidence="14">Multidrug ABC transporter ATP-binding protein</fullName>
    </submittedName>
</protein>
<organism evidence="14 15">
    <name type="scientific">Bifidobacterium goeldii</name>
    <dbReference type="NCBI Taxonomy" id="2306975"/>
    <lineage>
        <taxon>Bacteria</taxon>
        <taxon>Bacillati</taxon>
        <taxon>Actinomycetota</taxon>
        <taxon>Actinomycetes</taxon>
        <taxon>Bifidobacteriales</taxon>
        <taxon>Bifidobacteriaceae</taxon>
        <taxon>Bifidobacterium</taxon>
    </lineage>
</organism>
<evidence type="ECO:0000256" key="5">
    <source>
        <dbReference type="ARBA" id="ARBA00022692"/>
    </source>
</evidence>
<evidence type="ECO:0000256" key="1">
    <source>
        <dbReference type="ARBA" id="ARBA00004429"/>
    </source>
</evidence>
<sequence>MAATNAARGEGERRANHRQTIRRNGDLLVMYVDPGINQNKGNLRWILPYCTPDLPRVIGAIILFIVNNTMALTIPIISGLIVDRVIVGGHTEELAKFCVLMIVMTLVRVGARYGYQLWMERFGQNSVYRLVSDEYEKLHELDFTYFNHTRTGDIMSRMTSDTDAIRHFLSWVDYQITDCVVMFVGALTVMFTIDWHLALALACVTPFIFILTRGLSSHAHPLFFAIRNSLAELNSMVEENIEGNRVVKAFAREPYETRKFDEHNDDYMERNMALAYNSRRYMPWLDGLGFSLQLITLGFGGYLVIAGDMTLGNLVSFNSFLWMIDGPVRMCGWLINDWQRFNASCIKIRKLLTEHSRIVERSDAAQTVARPQTHIAGDIRFDHVSFAFPDDPNTPILDDIDFHVPAGSKLGILGETGAGKSTLVSLISRFYDPTAGRVLIDDIDARDWPLSTLRSQVCIVAQDTFLFSDTIEGNISFGAGSGDDNATGDRTGSGDGVDDEFIRRMARIAGADGFIRALPDGYGTIVGERGVGLSGGQKQRLSLARALADDPAVLIMDDTTSAVDMETEAQIQQHLREMDDHKTIVTIAHRISSVKDSDLILVLERGRIVERGTHAELVAAHGRYWSIYSKQLGAQSGAAQGF</sequence>
<dbReference type="PROSITE" id="PS00211">
    <property type="entry name" value="ABC_TRANSPORTER_1"/>
    <property type="match status" value="1"/>
</dbReference>
<evidence type="ECO:0000313" key="14">
    <source>
        <dbReference type="EMBL" id="RSX53104.1"/>
    </source>
</evidence>
<comment type="subcellular location">
    <subcellularLocation>
        <location evidence="1">Cell inner membrane</location>
        <topology evidence="1">Multi-pass membrane protein</topology>
    </subcellularLocation>
</comment>
<dbReference type="GO" id="GO:0015421">
    <property type="term" value="F:ABC-type oligopeptide transporter activity"/>
    <property type="evidence" value="ECO:0007669"/>
    <property type="project" value="TreeGrafter"/>
</dbReference>
<dbReference type="InterPro" id="IPR039421">
    <property type="entry name" value="Type_1_exporter"/>
</dbReference>
<feature type="domain" description="ABC transporter" evidence="12">
    <location>
        <begin position="379"/>
        <end position="630"/>
    </location>
</feature>
<dbReference type="InterPro" id="IPR027417">
    <property type="entry name" value="P-loop_NTPase"/>
</dbReference>
<evidence type="ECO:0000256" key="11">
    <source>
        <dbReference type="SAM" id="Phobius"/>
    </source>
</evidence>
<dbReference type="InterPro" id="IPR017871">
    <property type="entry name" value="ABC_transporter-like_CS"/>
</dbReference>
<dbReference type="SUPFAM" id="SSF90123">
    <property type="entry name" value="ABC transporter transmembrane region"/>
    <property type="match status" value="1"/>
</dbReference>
<dbReference type="GO" id="GO:0016887">
    <property type="term" value="F:ATP hydrolysis activity"/>
    <property type="evidence" value="ECO:0007669"/>
    <property type="project" value="InterPro"/>
</dbReference>
<reference evidence="14 15" key="1">
    <citation type="submission" date="2018-09" db="EMBL/GenBank/DDBJ databases">
        <title>Characterization of the phylogenetic diversity of five novel species belonging to the genus Bifidobacterium.</title>
        <authorList>
            <person name="Lugli G.A."/>
            <person name="Duranti S."/>
            <person name="Milani C."/>
        </authorList>
    </citation>
    <scope>NUCLEOTIDE SEQUENCE [LARGE SCALE GENOMIC DNA]</scope>
    <source>
        <strain evidence="14 15">2034B</strain>
    </source>
</reference>
<evidence type="ECO:0000259" key="12">
    <source>
        <dbReference type="PROSITE" id="PS50893"/>
    </source>
</evidence>
<dbReference type="PANTHER" id="PTHR43394:SF1">
    <property type="entry name" value="ATP-BINDING CASSETTE SUB-FAMILY B MEMBER 10, MITOCHONDRIAL"/>
    <property type="match status" value="1"/>
</dbReference>
<evidence type="ECO:0000256" key="8">
    <source>
        <dbReference type="ARBA" id="ARBA00022989"/>
    </source>
</evidence>
<keyword evidence="9 11" id="KW-0472">Membrane</keyword>
<dbReference type="EMBL" id="QXGL01000003">
    <property type="protein sequence ID" value="RSX53104.1"/>
    <property type="molecule type" value="Genomic_DNA"/>
</dbReference>
<keyword evidence="5 11" id="KW-0812">Transmembrane</keyword>
<keyword evidence="15" id="KW-1185">Reference proteome</keyword>
<feature type="transmembrane region" description="Helical" evidence="11">
    <location>
        <begin position="284"/>
        <end position="305"/>
    </location>
</feature>
<dbReference type="Pfam" id="PF00005">
    <property type="entry name" value="ABC_tran"/>
    <property type="match status" value="1"/>
</dbReference>
<dbReference type="GO" id="GO:0005524">
    <property type="term" value="F:ATP binding"/>
    <property type="evidence" value="ECO:0007669"/>
    <property type="project" value="UniProtKB-KW"/>
</dbReference>
<dbReference type="SMART" id="SM00382">
    <property type="entry name" value="AAA"/>
    <property type="match status" value="1"/>
</dbReference>
<dbReference type="GO" id="GO:0005886">
    <property type="term" value="C:plasma membrane"/>
    <property type="evidence" value="ECO:0007669"/>
    <property type="project" value="UniProtKB-SubCell"/>
</dbReference>
<dbReference type="Gene3D" id="3.40.50.300">
    <property type="entry name" value="P-loop containing nucleotide triphosphate hydrolases"/>
    <property type="match status" value="1"/>
</dbReference>
<dbReference type="InterPro" id="IPR036640">
    <property type="entry name" value="ABC1_TM_sf"/>
</dbReference>
<evidence type="ECO:0000256" key="2">
    <source>
        <dbReference type="ARBA" id="ARBA00022448"/>
    </source>
</evidence>
<dbReference type="PANTHER" id="PTHR43394">
    <property type="entry name" value="ATP-DEPENDENT PERMEASE MDL1, MITOCHONDRIAL"/>
    <property type="match status" value="1"/>
</dbReference>
<evidence type="ECO:0000256" key="7">
    <source>
        <dbReference type="ARBA" id="ARBA00022840"/>
    </source>
</evidence>